<dbReference type="Proteomes" id="UP001275084">
    <property type="component" value="Unassembled WGS sequence"/>
</dbReference>
<reference evidence="2" key="2">
    <citation type="submission" date="2023-06" db="EMBL/GenBank/DDBJ databases">
        <authorList>
            <consortium name="Lawrence Berkeley National Laboratory"/>
            <person name="Haridas S."/>
            <person name="Hensen N."/>
            <person name="Bonometti L."/>
            <person name="Westerberg I."/>
            <person name="Brannstrom I.O."/>
            <person name="Guillou S."/>
            <person name="Cros-Aarteil S."/>
            <person name="Calhoun S."/>
            <person name="Kuo A."/>
            <person name="Mondo S."/>
            <person name="Pangilinan J."/>
            <person name="Riley R."/>
            <person name="Labutti K."/>
            <person name="Andreopoulos B."/>
            <person name="Lipzen A."/>
            <person name="Chen C."/>
            <person name="Yanf M."/>
            <person name="Daum C."/>
            <person name="Ng V."/>
            <person name="Clum A."/>
            <person name="Steindorff A."/>
            <person name="Ohm R."/>
            <person name="Martin F."/>
            <person name="Silar P."/>
            <person name="Natvig D."/>
            <person name="Lalanne C."/>
            <person name="Gautier V."/>
            <person name="Ament-Velasquez S.L."/>
            <person name="Kruys A."/>
            <person name="Hutchinson M.I."/>
            <person name="Powell A.J."/>
            <person name="Barry K."/>
            <person name="Miller A.N."/>
            <person name="Grigoriev I.V."/>
            <person name="Debuchy R."/>
            <person name="Gladieux P."/>
            <person name="Thoren M.H."/>
            <person name="Johannesson H."/>
        </authorList>
    </citation>
    <scope>NUCLEOTIDE SEQUENCE</scope>
    <source>
        <strain evidence="2">CBS 955.72</strain>
    </source>
</reference>
<evidence type="ECO:0000313" key="2">
    <source>
        <dbReference type="EMBL" id="KAK3362520.1"/>
    </source>
</evidence>
<keyword evidence="1" id="KW-1133">Transmembrane helix</keyword>
<comment type="caution">
    <text evidence="2">The sequence shown here is derived from an EMBL/GenBank/DDBJ whole genome shotgun (WGS) entry which is preliminary data.</text>
</comment>
<keyword evidence="3" id="KW-1185">Reference proteome</keyword>
<sequence>MTSSETHLTQTAARSKSRLNVMRFFVALSLGRDLLMPWRRLRHKWFDMTIAIVGFCIALSMTILALHPRRRLEAGLLNYPDRNVLPRGKNGHYSRQVSHR</sequence>
<organism evidence="2 3">
    <name type="scientific">Lasiosphaeria hispida</name>
    <dbReference type="NCBI Taxonomy" id="260671"/>
    <lineage>
        <taxon>Eukaryota</taxon>
        <taxon>Fungi</taxon>
        <taxon>Dikarya</taxon>
        <taxon>Ascomycota</taxon>
        <taxon>Pezizomycotina</taxon>
        <taxon>Sordariomycetes</taxon>
        <taxon>Sordariomycetidae</taxon>
        <taxon>Sordariales</taxon>
        <taxon>Lasiosphaeriaceae</taxon>
        <taxon>Lasiosphaeria</taxon>
    </lineage>
</organism>
<evidence type="ECO:0000313" key="3">
    <source>
        <dbReference type="Proteomes" id="UP001275084"/>
    </source>
</evidence>
<dbReference type="AlphaFoldDB" id="A0AAJ0MJ82"/>
<evidence type="ECO:0000256" key="1">
    <source>
        <dbReference type="SAM" id="Phobius"/>
    </source>
</evidence>
<name>A0AAJ0MJ82_9PEZI</name>
<proteinExistence type="predicted"/>
<keyword evidence="1" id="KW-0812">Transmembrane</keyword>
<accession>A0AAJ0MJ82</accession>
<gene>
    <name evidence="2" type="ORF">B0T25DRAFT_561587</name>
</gene>
<reference evidence="2" key="1">
    <citation type="journal article" date="2023" name="Mol. Phylogenet. Evol.">
        <title>Genome-scale phylogeny and comparative genomics of the fungal order Sordariales.</title>
        <authorList>
            <person name="Hensen N."/>
            <person name="Bonometti L."/>
            <person name="Westerberg I."/>
            <person name="Brannstrom I.O."/>
            <person name="Guillou S."/>
            <person name="Cros-Aarteil S."/>
            <person name="Calhoun S."/>
            <person name="Haridas S."/>
            <person name="Kuo A."/>
            <person name="Mondo S."/>
            <person name="Pangilinan J."/>
            <person name="Riley R."/>
            <person name="LaButti K."/>
            <person name="Andreopoulos B."/>
            <person name="Lipzen A."/>
            <person name="Chen C."/>
            <person name="Yan M."/>
            <person name="Daum C."/>
            <person name="Ng V."/>
            <person name="Clum A."/>
            <person name="Steindorff A."/>
            <person name="Ohm R.A."/>
            <person name="Martin F."/>
            <person name="Silar P."/>
            <person name="Natvig D.O."/>
            <person name="Lalanne C."/>
            <person name="Gautier V."/>
            <person name="Ament-Velasquez S.L."/>
            <person name="Kruys A."/>
            <person name="Hutchinson M.I."/>
            <person name="Powell A.J."/>
            <person name="Barry K."/>
            <person name="Miller A.N."/>
            <person name="Grigoriev I.V."/>
            <person name="Debuchy R."/>
            <person name="Gladieux P."/>
            <person name="Hiltunen Thoren M."/>
            <person name="Johannesson H."/>
        </authorList>
    </citation>
    <scope>NUCLEOTIDE SEQUENCE</scope>
    <source>
        <strain evidence="2">CBS 955.72</strain>
    </source>
</reference>
<protein>
    <submittedName>
        <fullName evidence="2">Uncharacterized protein</fullName>
    </submittedName>
</protein>
<keyword evidence="1" id="KW-0472">Membrane</keyword>
<dbReference type="EMBL" id="JAUIQD010000001">
    <property type="protein sequence ID" value="KAK3362520.1"/>
    <property type="molecule type" value="Genomic_DNA"/>
</dbReference>
<feature type="transmembrane region" description="Helical" evidence="1">
    <location>
        <begin position="45"/>
        <end position="66"/>
    </location>
</feature>